<feature type="transmembrane region" description="Helical" evidence="2">
    <location>
        <begin position="40"/>
        <end position="58"/>
    </location>
</feature>
<gene>
    <name evidence="3" type="ordered locus">MLP_34970</name>
</gene>
<keyword evidence="2" id="KW-0472">Membrane</keyword>
<reference evidence="3 4" key="1">
    <citation type="submission" date="2011-05" db="EMBL/GenBank/DDBJ databases">
        <title>Whole genome sequence of Microlunatus phosphovorus NM-1.</title>
        <authorList>
            <person name="Hosoyama A."/>
            <person name="Sasaki K."/>
            <person name="Harada T."/>
            <person name="Igarashi R."/>
            <person name="Kawakoshi A."/>
            <person name="Sasagawa M."/>
            <person name="Fukada J."/>
            <person name="Nakamura S."/>
            <person name="Katano Y."/>
            <person name="Hanada S."/>
            <person name="Kamagata Y."/>
            <person name="Nakamura N."/>
            <person name="Yamazaki S."/>
            <person name="Fujita N."/>
        </authorList>
    </citation>
    <scope>NUCLEOTIDE SEQUENCE [LARGE SCALE GENOMIC DNA]</scope>
    <source>
        <strain evidence="4">ATCC 700054 / DSM 10555 / JCM 9379 / NBRC 101784 / NCIMB 13414 / VKM Ac-1990 / NM-1</strain>
    </source>
</reference>
<evidence type="ECO:0000313" key="4">
    <source>
        <dbReference type="Proteomes" id="UP000007947"/>
    </source>
</evidence>
<dbReference type="HOGENOM" id="CLU_2356581_0_0_11"/>
<sequence>MRPDSESADSAPGVPSRRRLYQPPTVFVASAASGMSDDAATMRVAIAYLMVLGMLVLLSKMSLSSKRADPMVVRPLSGSSLAMTTSHKRRHPDPSV</sequence>
<dbReference type="EMBL" id="AP012204">
    <property type="protein sequence ID" value="BAK36511.1"/>
    <property type="molecule type" value="Genomic_DNA"/>
</dbReference>
<keyword evidence="2" id="KW-0812">Transmembrane</keyword>
<dbReference type="Proteomes" id="UP000007947">
    <property type="component" value="Chromosome"/>
</dbReference>
<dbReference type="KEGG" id="mph:MLP_34970"/>
<name>F5XN61_MICPN</name>
<evidence type="ECO:0000313" key="3">
    <source>
        <dbReference type="EMBL" id="BAK36511.1"/>
    </source>
</evidence>
<keyword evidence="4" id="KW-1185">Reference proteome</keyword>
<accession>F5XN61</accession>
<protein>
    <submittedName>
        <fullName evidence="3">Uncharacterized protein</fullName>
    </submittedName>
</protein>
<feature type="region of interest" description="Disordered" evidence="1">
    <location>
        <begin position="77"/>
        <end position="96"/>
    </location>
</feature>
<proteinExistence type="predicted"/>
<keyword evidence="2" id="KW-1133">Transmembrane helix</keyword>
<organism evidence="3 4">
    <name type="scientific">Microlunatus phosphovorus (strain ATCC 700054 / DSM 10555 / JCM 9379 / NBRC 101784 / NCIMB 13414 / VKM Ac-1990 / NM-1)</name>
    <dbReference type="NCBI Taxonomy" id="1032480"/>
    <lineage>
        <taxon>Bacteria</taxon>
        <taxon>Bacillati</taxon>
        <taxon>Actinomycetota</taxon>
        <taxon>Actinomycetes</taxon>
        <taxon>Propionibacteriales</taxon>
        <taxon>Propionibacteriaceae</taxon>
        <taxon>Microlunatus</taxon>
    </lineage>
</organism>
<dbReference type="AlphaFoldDB" id="F5XN61"/>
<evidence type="ECO:0000256" key="2">
    <source>
        <dbReference type="SAM" id="Phobius"/>
    </source>
</evidence>
<evidence type="ECO:0000256" key="1">
    <source>
        <dbReference type="SAM" id="MobiDB-lite"/>
    </source>
</evidence>
<feature type="compositionally biased region" description="Basic residues" evidence="1">
    <location>
        <begin position="86"/>
        <end position="96"/>
    </location>
</feature>